<evidence type="ECO:0000313" key="2">
    <source>
        <dbReference type="Proteomes" id="UP000002297"/>
    </source>
</evidence>
<dbReference type="KEGG" id="cat:CA2559_12098"/>
<evidence type="ECO:0000313" key="1">
    <source>
        <dbReference type="EMBL" id="EAP86778.1"/>
    </source>
</evidence>
<name>A3UAE2_CROAH</name>
<dbReference type="GeneID" id="89454497"/>
<keyword evidence="2" id="KW-1185">Reference proteome</keyword>
<organism evidence="1 2">
    <name type="scientific">Croceibacter atlanticus (strain ATCC BAA-628 / JCM 21780 / CIP 108009 / IAM 15332 / KCTC 12090 / HTCC2559)</name>
    <dbReference type="NCBI Taxonomy" id="216432"/>
    <lineage>
        <taxon>Bacteria</taxon>
        <taxon>Pseudomonadati</taxon>
        <taxon>Bacteroidota</taxon>
        <taxon>Flavobacteriia</taxon>
        <taxon>Flavobacteriales</taxon>
        <taxon>Flavobacteriaceae</taxon>
        <taxon>Croceibacter</taxon>
    </lineage>
</organism>
<sequence length="47" mass="5527">MRRLFIVIALCLFAFGFAKHFKKDLKTFKADQEQIDEPITKAAKLKR</sequence>
<accession>A3UAE2</accession>
<dbReference type="HOGENOM" id="CLU_3167035_0_0_10"/>
<reference evidence="1 2" key="1">
    <citation type="journal article" date="2010" name="J. Bacteriol.">
        <title>The complete genome sequence of Croceibacter atlanticus HTCC2559T.</title>
        <authorList>
            <person name="Oh H.M."/>
            <person name="Kang I."/>
            <person name="Ferriera S."/>
            <person name="Giovannoni S.J."/>
            <person name="Cho J.C."/>
        </authorList>
    </citation>
    <scope>NUCLEOTIDE SEQUENCE [LARGE SCALE GENOMIC DNA]</scope>
    <source>
        <strain evidence="2">ATCC BAA-628 / HTCC2559 / KCTC 12090</strain>
    </source>
</reference>
<dbReference type="RefSeq" id="WP_013188159.1">
    <property type="nucleotide sequence ID" value="NC_014230.1"/>
</dbReference>
<gene>
    <name evidence="1" type="ordered locus">CA2559_12098</name>
</gene>
<dbReference type="AlphaFoldDB" id="A3UAE2"/>
<protein>
    <submittedName>
        <fullName evidence="1">Phosphoglyceromutase</fullName>
    </submittedName>
</protein>
<proteinExistence type="predicted"/>
<dbReference type="EMBL" id="CP002046">
    <property type="protein sequence ID" value="EAP86778.1"/>
    <property type="molecule type" value="Genomic_DNA"/>
</dbReference>
<dbReference type="Proteomes" id="UP000002297">
    <property type="component" value="Chromosome"/>
</dbReference>